<proteinExistence type="predicted"/>
<feature type="domain" description="HAT C-terminal dimerisation" evidence="1">
    <location>
        <begin position="584"/>
        <end position="645"/>
    </location>
</feature>
<dbReference type="AlphaFoldDB" id="A0AAV1M7R2"/>
<dbReference type="InterPro" id="IPR012337">
    <property type="entry name" value="RNaseH-like_sf"/>
</dbReference>
<name>A0AAV1M7R2_9NEOP</name>
<evidence type="ECO:0000313" key="3">
    <source>
        <dbReference type="Proteomes" id="UP001314205"/>
    </source>
</evidence>
<dbReference type="Proteomes" id="UP001314205">
    <property type="component" value="Unassembled WGS sequence"/>
</dbReference>
<comment type="caution">
    <text evidence="2">The sequence shown here is derived from an EMBL/GenBank/DDBJ whole genome shotgun (WGS) entry which is preliminary data.</text>
</comment>
<keyword evidence="3" id="KW-1185">Reference proteome</keyword>
<organism evidence="2 3">
    <name type="scientific">Parnassius mnemosyne</name>
    <name type="common">clouded apollo</name>
    <dbReference type="NCBI Taxonomy" id="213953"/>
    <lineage>
        <taxon>Eukaryota</taxon>
        <taxon>Metazoa</taxon>
        <taxon>Ecdysozoa</taxon>
        <taxon>Arthropoda</taxon>
        <taxon>Hexapoda</taxon>
        <taxon>Insecta</taxon>
        <taxon>Pterygota</taxon>
        <taxon>Neoptera</taxon>
        <taxon>Endopterygota</taxon>
        <taxon>Lepidoptera</taxon>
        <taxon>Glossata</taxon>
        <taxon>Ditrysia</taxon>
        <taxon>Papilionoidea</taxon>
        <taxon>Papilionidae</taxon>
        <taxon>Parnassiinae</taxon>
        <taxon>Parnassini</taxon>
        <taxon>Parnassius</taxon>
        <taxon>Driopa</taxon>
    </lineage>
</organism>
<dbReference type="GO" id="GO:0046983">
    <property type="term" value="F:protein dimerization activity"/>
    <property type="evidence" value="ECO:0007669"/>
    <property type="project" value="InterPro"/>
</dbReference>
<sequence>MSVTITTGHLRRKKKVKSKHIKQKYRKQWESDETFKNWIVPVSDDPYKAKCTVCDVKLSCEISTLKRHVLNTQHVRRASASSSAKDVSTYFQNRQTDQNRKVMEAEIKLSAFVAEHNISFMAMDHLSELLKSCFPDSRIASEIAIKRKKCTSTVKNVVGDFQKDYLDNIIKNNKFSVLVDESTDISATKTMCIIIRYFDDQQKKVMSSLWELAPLFEAGDFTMAAEGATAEAMYDLIIKKFSDRGIPLENIIGFASDGCNVMMGSQNSVASRLRENLPGIFIFKCICHSMHLCASEACKKLPRRCEDLARNIYGFFKLSSKRQAQYLEFQVFTNSKIHKILHPSQTRWLSLLSVVNRLLEQWNSLKLFFTQKWLEEKTVAAELIYRELHDDFIKLYLLFLQWILPKFIKLNEYFQSADSKLVELDEHIRLMYKELLMCYMQRDYVQQNVISSIAPEDTRYFLPEMYLGVKIMIETQKPDISTKKEELKEFYSRCRDFLITGCKEIKKRYDFSDDLLQLLKYLSPEEAASNQTRNVCPSILPLMQKLPRIVNNADDFQKIDDEWRILPVVNKLPLYEISSQKTDEFWIKIRDGTELKTLASFALNVLCLPYSNADCERIFSEVNNMKTRLRNKLITSTINGTLLARQAIRNHGNCTNFQVPSEMIRKMKDKKKDDLNATESEVLETIQNLYGEE</sequence>
<evidence type="ECO:0000313" key="2">
    <source>
        <dbReference type="EMBL" id="CAK1603740.1"/>
    </source>
</evidence>
<dbReference type="InterPro" id="IPR008906">
    <property type="entry name" value="HATC_C_dom"/>
</dbReference>
<reference evidence="2 3" key="1">
    <citation type="submission" date="2023-11" db="EMBL/GenBank/DDBJ databases">
        <authorList>
            <person name="Hedman E."/>
            <person name="Englund M."/>
            <person name="Stromberg M."/>
            <person name="Nyberg Akerstrom W."/>
            <person name="Nylinder S."/>
            <person name="Jareborg N."/>
            <person name="Kallberg Y."/>
            <person name="Kronander E."/>
        </authorList>
    </citation>
    <scope>NUCLEOTIDE SEQUENCE [LARGE SCALE GENOMIC DNA]</scope>
</reference>
<protein>
    <recommendedName>
        <fullName evidence="1">HAT C-terminal dimerisation domain-containing protein</fullName>
    </recommendedName>
</protein>
<dbReference type="Pfam" id="PF05699">
    <property type="entry name" value="Dimer_Tnp_hAT"/>
    <property type="match status" value="1"/>
</dbReference>
<gene>
    <name evidence="2" type="ORF">PARMNEM_LOCUS22056</name>
</gene>
<dbReference type="SUPFAM" id="SSF53098">
    <property type="entry name" value="Ribonuclease H-like"/>
    <property type="match status" value="1"/>
</dbReference>
<dbReference type="PANTHER" id="PTHR37162:SF1">
    <property type="entry name" value="BED-TYPE DOMAIN-CONTAINING PROTEIN"/>
    <property type="match status" value="1"/>
</dbReference>
<evidence type="ECO:0000259" key="1">
    <source>
        <dbReference type="Pfam" id="PF05699"/>
    </source>
</evidence>
<dbReference type="PANTHER" id="PTHR37162">
    <property type="entry name" value="HAT FAMILY DIMERISATION DOMAINCONTAINING PROTEIN-RELATED"/>
    <property type="match status" value="1"/>
</dbReference>
<accession>A0AAV1M7R2</accession>
<dbReference type="EMBL" id="CAVLGL010000159">
    <property type="protein sequence ID" value="CAK1603740.1"/>
    <property type="molecule type" value="Genomic_DNA"/>
</dbReference>